<evidence type="ECO:0000256" key="1">
    <source>
        <dbReference type="ARBA" id="ARBA00004651"/>
    </source>
</evidence>
<keyword evidence="3 6" id="KW-0812">Transmembrane</keyword>
<dbReference type="EMBL" id="RBZP01000006">
    <property type="protein sequence ID" value="RKQ33532.1"/>
    <property type="molecule type" value="Genomic_DNA"/>
</dbReference>
<gene>
    <name evidence="7" type="ORF">D8M06_10000</name>
</gene>
<feature type="transmembrane region" description="Helical" evidence="6">
    <location>
        <begin position="56"/>
        <end position="77"/>
    </location>
</feature>
<dbReference type="GO" id="GO:0005886">
    <property type="term" value="C:plasma membrane"/>
    <property type="evidence" value="ECO:0007669"/>
    <property type="project" value="UniProtKB-SubCell"/>
</dbReference>
<evidence type="ECO:0000256" key="4">
    <source>
        <dbReference type="ARBA" id="ARBA00022989"/>
    </source>
</evidence>
<sequence>MTEFFIGIITILITILIYHFSVKIHKKWDYPFTLPILISTFVIIIGLLFFDIPYDTYLIGGDWISQLLGPAVVALAYPLYNNRHLLKKLMIPVISGTFLGAIVGITTGIALAKWAGFENEIIYTISSKSVTTPVSMAITDSIGGITPLAAVFVMIAGISGAVLSQYIFKYAKINHYLGKGIALGSASHAIGTATALENSEIEGSISSIAMIISAIVVSILTPWLLHLFL</sequence>
<name>A0A495A265_9BACI</name>
<organism evidence="7 8">
    <name type="scientific">Oceanobacillus halophilus</name>
    <dbReference type="NCBI Taxonomy" id="930130"/>
    <lineage>
        <taxon>Bacteria</taxon>
        <taxon>Bacillati</taxon>
        <taxon>Bacillota</taxon>
        <taxon>Bacilli</taxon>
        <taxon>Bacillales</taxon>
        <taxon>Bacillaceae</taxon>
        <taxon>Oceanobacillus</taxon>
    </lineage>
</organism>
<dbReference type="PANTHER" id="PTHR30249">
    <property type="entry name" value="PUTATIVE SEROTONIN TRANSPORTER"/>
    <property type="match status" value="1"/>
</dbReference>
<dbReference type="AlphaFoldDB" id="A0A495A265"/>
<feature type="transmembrane region" description="Helical" evidence="6">
    <location>
        <begin position="208"/>
        <end position="228"/>
    </location>
</feature>
<keyword evidence="5 6" id="KW-0472">Membrane</keyword>
<dbReference type="Pfam" id="PF04172">
    <property type="entry name" value="LrgB"/>
    <property type="match status" value="1"/>
</dbReference>
<evidence type="ECO:0000313" key="8">
    <source>
        <dbReference type="Proteomes" id="UP000269301"/>
    </source>
</evidence>
<evidence type="ECO:0000256" key="3">
    <source>
        <dbReference type="ARBA" id="ARBA00022692"/>
    </source>
</evidence>
<keyword evidence="4 6" id="KW-1133">Transmembrane helix</keyword>
<dbReference type="InterPro" id="IPR007300">
    <property type="entry name" value="CidB/LrgB"/>
</dbReference>
<evidence type="ECO:0000313" key="7">
    <source>
        <dbReference type="EMBL" id="RKQ33532.1"/>
    </source>
</evidence>
<keyword evidence="2" id="KW-1003">Cell membrane</keyword>
<feature type="transmembrane region" description="Helical" evidence="6">
    <location>
        <begin position="6"/>
        <end position="25"/>
    </location>
</feature>
<dbReference type="OrthoDB" id="9811701at2"/>
<dbReference type="PANTHER" id="PTHR30249:SF17">
    <property type="entry name" value="HOLIN-LIKE PROTEIN CIDB"/>
    <property type="match status" value="1"/>
</dbReference>
<comment type="subcellular location">
    <subcellularLocation>
        <location evidence="1">Cell membrane</location>
        <topology evidence="1">Multi-pass membrane protein</topology>
    </subcellularLocation>
</comment>
<feature type="transmembrane region" description="Helical" evidence="6">
    <location>
        <begin position="142"/>
        <end position="164"/>
    </location>
</feature>
<feature type="transmembrane region" description="Helical" evidence="6">
    <location>
        <begin position="176"/>
        <end position="196"/>
    </location>
</feature>
<feature type="transmembrane region" description="Helical" evidence="6">
    <location>
        <begin position="89"/>
        <end position="112"/>
    </location>
</feature>
<evidence type="ECO:0000256" key="2">
    <source>
        <dbReference type="ARBA" id="ARBA00022475"/>
    </source>
</evidence>
<feature type="transmembrane region" description="Helical" evidence="6">
    <location>
        <begin position="32"/>
        <end position="50"/>
    </location>
</feature>
<evidence type="ECO:0000256" key="5">
    <source>
        <dbReference type="ARBA" id="ARBA00023136"/>
    </source>
</evidence>
<keyword evidence="8" id="KW-1185">Reference proteome</keyword>
<accession>A0A495A265</accession>
<comment type="caution">
    <text evidence="7">The sequence shown here is derived from an EMBL/GenBank/DDBJ whole genome shotgun (WGS) entry which is preliminary data.</text>
</comment>
<proteinExistence type="predicted"/>
<reference evidence="7 8" key="1">
    <citation type="journal article" date="2016" name="Int. J. Syst. Evol. Microbiol.">
        <title>Oceanobacillus halophilus sp. nov., a novel moderately halophilic bacterium from a hypersaline lake.</title>
        <authorList>
            <person name="Amoozegar M.A."/>
            <person name="Bagheri M."/>
            <person name="Makhdoumi A."/>
            <person name="Nikou M.M."/>
            <person name="Fazeli S.A.S."/>
            <person name="Schumann P."/>
            <person name="Sproer C."/>
            <person name="Sanchez-Porro C."/>
            <person name="Ventosa A."/>
        </authorList>
    </citation>
    <scope>NUCLEOTIDE SEQUENCE [LARGE SCALE GENOMIC DNA]</scope>
    <source>
        <strain evidence="7 8">DSM 23996</strain>
    </source>
</reference>
<evidence type="ECO:0000256" key="6">
    <source>
        <dbReference type="SAM" id="Phobius"/>
    </source>
</evidence>
<dbReference type="RefSeq" id="WP_121204262.1">
    <property type="nucleotide sequence ID" value="NZ_RBZP01000006.1"/>
</dbReference>
<protein>
    <submittedName>
        <fullName evidence="7">LrgB family protein</fullName>
    </submittedName>
</protein>
<dbReference type="Proteomes" id="UP000269301">
    <property type="component" value="Unassembled WGS sequence"/>
</dbReference>